<dbReference type="InterPro" id="IPR016024">
    <property type="entry name" value="ARM-type_fold"/>
</dbReference>
<dbReference type="InterPro" id="IPR011989">
    <property type="entry name" value="ARM-like"/>
</dbReference>
<keyword evidence="1" id="KW-0042">Antenna complex</keyword>
<dbReference type="SUPFAM" id="SSF48371">
    <property type="entry name" value="ARM repeat"/>
    <property type="match status" value="1"/>
</dbReference>
<dbReference type="RefSeq" id="WP_106301866.1">
    <property type="nucleotide sequence ID" value="NZ_PVWO01000056.1"/>
</dbReference>
<dbReference type="GO" id="GO:0030089">
    <property type="term" value="C:phycobilisome"/>
    <property type="evidence" value="ECO:0007669"/>
    <property type="project" value="UniProtKB-KW"/>
</dbReference>
<dbReference type="Proteomes" id="UP000238937">
    <property type="component" value="Unassembled WGS sequence"/>
</dbReference>
<comment type="caution">
    <text evidence="3">The sequence shown here is derived from an EMBL/GenBank/DDBJ whole genome shotgun (WGS) entry which is preliminary data.</text>
</comment>
<dbReference type="Gene3D" id="1.25.10.10">
    <property type="entry name" value="Leucine-rich Repeat Variant"/>
    <property type="match status" value="1"/>
</dbReference>
<reference evidence="3 4" key="1">
    <citation type="submission" date="2018-03" db="EMBL/GenBank/DDBJ databases">
        <title>The ancient ancestry and fast evolution of plastids.</title>
        <authorList>
            <person name="Moore K.R."/>
            <person name="Magnabosco C."/>
            <person name="Momper L."/>
            <person name="Gold D.A."/>
            <person name="Bosak T."/>
            <person name="Fournier G.P."/>
        </authorList>
    </citation>
    <scope>NUCLEOTIDE SEQUENCE [LARGE SCALE GENOMIC DNA]</scope>
    <source>
        <strain evidence="3 4">CCALA 037</strain>
    </source>
</reference>
<gene>
    <name evidence="3" type="ORF">C7B77_06715</name>
</gene>
<keyword evidence="4" id="KW-1185">Reference proteome</keyword>
<proteinExistence type="predicted"/>
<accession>A0A2T1GJE4</accession>
<dbReference type="EMBL" id="PVWO01000056">
    <property type="protein sequence ID" value="PSB57908.1"/>
    <property type="molecule type" value="Genomic_DNA"/>
</dbReference>
<evidence type="ECO:0000313" key="3">
    <source>
        <dbReference type="EMBL" id="PSB57908.1"/>
    </source>
</evidence>
<evidence type="ECO:0000313" key="4">
    <source>
        <dbReference type="Proteomes" id="UP000238937"/>
    </source>
</evidence>
<evidence type="ECO:0000256" key="1">
    <source>
        <dbReference type="ARBA" id="ARBA00022549"/>
    </source>
</evidence>
<dbReference type="AlphaFoldDB" id="A0A2T1GJE4"/>
<dbReference type="OrthoDB" id="134770at2"/>
<name>A0A2T1GJE4_9CYAN</name>
<evidence type="ECO:0008006" key="5">
    <source>
        <dbReference type="Google" id="ProtNLM"/>
    </source>
</evidence>
<keyword evidence="2" id="KW-0605">Phycobilisome</keyword>
<organism evidence="3 4">
    <name type="scientific">Chamaesiphon polymorphus CCALA 037</name>
    <dbReference type="NCBI Taxonomy" id="2107692"/>
    <lineage>
        <taxon>Bacteria</taxon>
        <taxon>Bacillati</taxon>
        <taxon>Cyanobacteriota</taxon>
        <taxon>Cyanophyceae</taxon>
        <taxon>Gomontiellales</taxon>
        <taxon>Chamaesiphonaceae</taxon>
        <taxon>Chamaesiphon</taxon>
    </lineage>
</organism>
<protein>
    <recommendedName>
        <fullName evidence="5">HEAT repeat domain-containing protein</fullName>
    </recommendedName>
</protein>
<evidence type="ECO:0000256" key="2">
    <source>
        <dbReference type="ARBA" id="ARBA00022738"/>
    </source>
</evidence>
<sequence length="339" mass="37699">MPEQNTWKFYPLPVQDGARTSLRKTDRSAAIAGLEKLVQTVESPFVCWQAAHSLGKVFDPGNEIAIAALIRATGLVSHSDLLIKICESLTKIDPNYNETAIATLVDIIHSKKTVALTRKAAFTLGKVLLESAAILMLRGYANDNHNSLLILAIDTLVRIIESGNSSPAPSPRHHADGMAAIENLRQIAPTHPATQQQFIDARTLPSSTHNRRKKVARTQNIEIAIAKIEQKLITINNVESQRRYAYQLGKFQPGHPLAVDFLLKLLSTPQSKSFYKLTAEYLKEIALIEQLPLIVDRLKSQVIAVAAGDRSACAMACYKLLWYCAEQIPDRQFTQIWDR</sequence>